<evidence type="ECO:0000313" key="3">
    <source>
        <dbReference type="Proteomes" id="UP000284219"/>
    </source>
</evidence>
<evidence type="ECO:0000313" key="2">
    <source>
        <dbReference type="EMBL" id="RKD27033.1"/>
    </source>
</evidence>
<keyword evidence="3" id="KW-1185">Reference proteome</keyword>
<comment type="caution">
    <text evidence="2">The sequence shown here is derived from an EMBL/GenBank/DDBJ whole genome shotgun (WGS) entry which is preliminary data.</text>
</comment>
<accession>A0A419SRG5</accession>
<dbReference type="RefSeq" id="WP_120187852.1">
    <property type="nucleotide sequence ID" value="NZ_MCHY01000001.1"/>
</dbReference>
<dbReference type="EMBL" id="MCHY01000001">
    <property type="protein sequence ID" value="RKD27033.1"/>
    <property type="molecule type" value="Genomic_DNA"/>
</dbReference>
<dbReference type="Pfam" id="PF13786">
    <property type="entry name" value="DUF4179"/>
    <property type="match status" value="1"/>
</dbReference>
<organism evidence="2 3">
    <name type="scientific">Ammoniphilus oxalaticus</name>
    <dbReference type="NCBI Taxonomy" id="66863"/>
    <lineage>
        <taxon>Bacteria</taxon>
        <taxon>Bacillati</taxon>
        <taxon>Bacillota</taxon>
        <taxon>Bacilli</taxon>
        <taxon>Bacillales</taxon>
        <taxon>Paenibacillaceae</taxon>
        <taxon>Aneurinibacillus group</taxon>
        <taxon>Ammoniphilus</taxon>
    </lineage>
</organism>
<dbReference type="AlphaFoldDB" id="A0A419SRG5"/>
<sequence>MHDIEKKLLDEKKRIEKVKAPIEMETKLREALASVEPQRNNRVGFGWKSGGIAAVVLLTVMLIGNQYQAVAYYGKKFFGFDEVTNETLQALNEQGRGQAIDRTIQLEDGSRLTVNGIMDDKNQLILYYTWARPTGKLDPMDSPLTFASLSGFLTKSNGVSEISIPNDQLNEIKGTKTFEPVSPFAKQLTLHLMSDQSITFPYDPSQALQKRIKQSINKTVAVDRGKVQFKSLTATPTMTVIDGTLQVDNYDRLPLGLYGIELLADGTSVPIMGGGSRSAFRGMLGIKFQIEYDALPEQIDILQLAFNRFIGYQSLEQKISLNTVVGEPILLVDKLLQIKGVSVTPEGVEITVITDDEILLDGVSIVGEKGETPLQTTVKHREPEYVEENVYKERVLLFDTNERPKYLLIKGMHYIKTYNQVIDIPIR</sequence>
<reference evidence="2 3" key="1">
    <citation type="submission" date="2016-08" db="EMBL/GenBank/DDBJ databases">
        <title>Novel Firmicute Genomes.</title>
        <authorList>
            <person name="Poppleton D.I."/>
            <person name="Gribaldo S."/>
        </authorList>
    </citation>
    <scope>NUCLEOTIDE SEQUENCE [LARGE SCALE GENOMIC DNA]</scope>
    <source>
        <strain evidence="2 3">RAOx-1</strain>
    </source>
</reference>
<dbReference type="Proteomes" id="UP000284219">
    <property type="component" value="Unassembled WGS sequence"/>
</dbReference>
<protein>
    <recommendedName>
        <fullName evidence="1">DUF4179 domain-containing protein</fullName>
    </recommendedName>
</protein>
<dbReference type="InterPro" id="IPR025436">
    <property type="entry name" value="DUF4179"/>
</dbReference>
<evidence type="ECO:0000259" key="1">
    <source>
        <dbReference type="Pfam" id="PF13786"/>
    </source>
</evidence>
<feature type="domain" description="DUF4179" evidence="1">
    <location>
        <begin position="47"/>
        <end position="129"/>
    </location>
</feature>
<proteinExistence type="predicted"/>
<dbReference type="OrthoDB" id="2961302at2"/>
<name>A0A419SRG5_9BACL</name>
<gene>
    <name evidence="2" type="ORF">BEP19_00195</name>
</gene>